<dbReference type="InterPro" id="IPR006905">
    <property type="entry name" value="Flavin_halogenase"/>
</dbReference>
<sequence length="511" mass="57157">MSAVQKIVILGGGTAGWLVANHIARKRQLNRSTDVRVALIESPGIPTVGVGEGTVPMMRQTLEYLGIRETDFIRQCDATFKQSVKFIDWFAPSDAQAAYYYHPFDYPNPTGFDATPYWLMDSVHSFAHTVGVQASLCDAGLGPKLLTHPEFSGPVSYAYHLDAAKFSQLLCEHAVSMGVEHIQSHVQAVTRLASGDIASLDTDSAGVIAGDLFIDCSGFRARLIEQEMGVQLDDKNHTLFVDHALAVQVPYASADADIPCSTLSTAQKAGWIWDIGLEKRRGVGYVYSSGHTTHDTAEIALRRYLDDDNGDLSLRRIPMKIGVRSQAWCGNCVAMGLAQGFVEPLEATGLLLFDVTARMLAEQLPTTRESMEPIASRFNQRIGHTWDKVIDFIKLHYCISNRSDSDFWCDNRALNTIPDGLQQNLDLWRHQMPTRYDFSSTIDIFNLENYLYVLYGMNFPTQPQTTQRFGQKQEYTNTVQKIEQVTAQMKAQLMPHRALIEQIKKHGLQRV</sequence>
<dbReference type="PIRSF" id="PIRSF011396">
    <property type="entry name" value="Trp_halogenase"/>
    <property type="match status" value="1"/>
</dbReference>
<dbReference type="InterPro" id="IPR036188">
    <property type="entry name" value="FAD/NAD-bd_sf"/>
</dbReference>
<dbReference type="EMBL" id="JAMQGP010000002">
    <property type="protein sequence ID" value="MCM2679040.1"/>
    <property type="molecule type" value="Genomic_DNA"/>
</dbReference>
<feature type="binding site" evidence="2">
    <location>
        <begin position="12"/>
        <end position="15"/>
    </location>
    <ligand>
        <name>FAD</name>
        <dbReference type="ChEBI" id="CHEBI:57692"/>
    </ligand>
</feature>
<dbReference type="InterPro" id="IPR050816">
    <property type="entry name" value="Flavin-dep_Halogenase_NPB"/>
</dbReference>
<organism evidence="3 4">
    <name type="scientific">Echinimonas agarilytica</name>
    <dbReference type="NCBI Taxonomy" id="1215918"/>
    <lineage>
        <taxon>Bacteria</taxon>
        <taxon>Pseudomonadati</taxon>
        <taxon>Pseudomonadota</taxon>
        <taxon>Gammaproteobacteria</taxon>
        <taxon>Alteromonadales</taxon>
        <taxon>Echinimonadaceae</taxon>
        <taxon>Echinimonas</taxon>
    </lineage>
</organism>
<evidence type="ECO:0000256" key="2">
    <source>
        <dbReference type="PIRSR" id="PIRSR011396-2"/>
    </source>
</evidence>
<proteinExistence type="predicted"/>
<feature type="binding site" evidence="2">
    <location>
        <position position="337"/>
    </location>
    <ligand>
        <name>FAD</name>
        <dbReference type="ChEBI" id="CHEBI:57692"/>
    </ligand>
</feature>
<feature type="binding site" evidence="2">
    <location>
        <position position="346"/>
    </location>
    <ligand>
        <name>L-tryptophan</name>
        <dbReference type="ChEBI" id="CHEBI:57912"/>
    </ligand>
</feature>
<protein>
    <submittedName>
        <fullName evidence="3">Tryptophan 7-halogenase</fullName>
    </submittedName>
</protein>
<gene>
    <name evidence="3" type="ORF">NAF29_05025</name>
</gene>
<name>A0AA41W5J0_9GAMM</name>
<evidence type="ECO:0000256" key="1">
    <source>
        <dbReference type="PIRSR" id="PIRSR011396-1"/>
    </source>
</evidence>
<dbReference type="PANTHER" id="PTHR43747:SF4">
    <property type="entry name" value="FLAVIN-DEPENDENT TRYPTOPHAN HALOGENASE"/>
    <property type="match status" value="1"/>
</dbReference>
<evidence type="ECO:0000313" key="3">
    <source>
        <dbReference type="EMBL" id="MCM2679040.1"/>
    </source>
</evidence>
<dbReference type="Pfam" id="PF04820">
    <property type="entry name" value="Trp_halogenase"/>
    <property type="match status" value="1"/>
</dbReference>
<keyword evidence="2" id="KW-0274">FAD</keyword>
<dbReference type="PANTHER" id="PTHR43747">
    <property type="entry name" value="FAD-BINDING PROTEIN"/>
    <property type="match status" value="1"/>
</dbReference>
<dbReference type="InterPro" id="IPR033856">
    <property type="entry name" value="Trp_halogen"/>
</dbReference>
<dbReference type="AlphaFoldDB" id="A0AA41W5J0"/>
<feature type="binding site" evidence="2">
    <location>
        <position position="186"/>
    </location>
    <ligand>
        <name>FAD</name>
        <dbReference type="ChEBI" id="CHEBI:57692"/>
    </ligand>
</feature>
<keyword evidence="2" id="KW-0285">Flavoprotein</keyword>
<comment type="caution">
    <text evidence="3">The sequence shown here is derived from an EMBL/GenBank/DDBJ whole genome shotgun (WGS) entry which is preliminary data.</text>
</comment>
<dbReference type="GO" id="GO:0004497">
    <property type="term" value="F:monooxygenase activity"/>
    <property type="evidence" value="ECO:0007669"/>
    <property type="project" value="InterPro"/>
</dbReference>
<dbReference type="Gene3D" id="3.50.50.60">
    <property type="entry name" value="FAD/NAD(P)-binding domain"/>
    <property type="match status" value="1"/>
</dbReference>
<reference evidence="3 4" key="1">
    <citation type="journal article" date="2013" name="Antonie Van Leeuwenhoek">
        <title>Echinimonas agarilytica gen. nov., sp. nov., a new gammaproteobacterium isolated from the sea urchin Strongylocentrotus intermedius.</title>
        <authorList>
            <person name="Nedashkovskaya O.I."/>
            <person name="Stenkova A.M."/>
            <person name="Zhukova N.V."/>
            <person name="Van Trappen S."/>
            <person name="Lee J.S."/>
            <person name="Kim S.B."/>
        </authorList>
    </citation>
    <scope>NUCLEOTIDE SEQUENCE [LARGE SCALE GENOMIC DNA]</scope>
    <source>
        <strain evidence="3 4">KMM 6351</strain>
    </source>
</reference>
<dbReference type="Proteomes" id="UP001165393">
    <property type="component" value="Unassembled WGS sequence"/>
</dbReference>
<feature type="binding site" evidence="2">
    <location>
        <position position="81"/>
    </location>
    <ligand>
        <name>7-chloro-L-tryptophan</name>
        <dbReference type="ChEBI" id="CHEBI:58713"/>
    </ligand>
</feature>
<evidence type="ECO:0000313" key="4">
    <source>
        <dbReference type="Proteomes" id="UP001165393"/>
    </source>
</evidence>
<feature type="active site" evidence="1">
    <location>
        <position position="81"/>
    </location>
</feature>
<accession>A0AA41W5J0</accession>
<dbReference type="GO" id="GO:0000166">
    <property type="term" value="F:nucleotide binding"/>
    <property type="evidence" value="ECO:0007669"/>
    <property type="project" value="UniProtKB-KW"/>
</dbReference>
<keyword evidence="4" id="KW-1185">Reference proteome</keyword>
<dbReference type="SUPFAM" id="SSF51905">
    <property type="entry name" value="FAD/NAD(P)-binding domain"/>
    <property type="match status" value="1"/>
</dbReference>
<keyword evidence="2" id="KW-0547">Nucleotide-binding</keyword>
<dbReference type="RefSeq" id="WP_251260408.1">
    <property type="nucleotide sequence ID" value="NZ_JAMQGP010000002.1"/>
</dbReference>